<feature type="region of interest" description="Disordered" evidence="1">
    <location>
        <begin position="1"/>
        <end position="90"/>
    </location>
</feature>
<gene>
    <name evidence="2" type="ORF">M9Y10_030099</name>
</gene>
<name>A0ABR2KPV0_9EUKA</name>
<feature type="compositionally biased region" description="Low complexity" evidence="1">
    <location>
        <begin position="74"/>
        <end position="86"/>
    </location>
</feature>
<accession>A0ABR2KPV0</accession>
<feature type="region of interest" description="Disordered" evidence="1">
    <location>
        <begin position="102"/>
        <end position="147"/>
    </location>
</feature>
<keyword evidence="3" id="KW-1185">Reference proteome</keyword>
<evidence type="ECO:0000256" key="1">
    <source>
        <dbReference type="SAM" id="MobiDB-lite"/>
    </source>
</evidence>
<sequence length="171" mass="19526">MQSWVSKSTIRSVSDEPESMQMAAENRRRIMGSSLFGGDSNQYQYQQQNLSKTAPLSKVDEEYTPTQAPLNQYSLSSTLPSDSNSNFEYEPFSSALGKVSDFPELNFDTEPPPPISSASDLGFRPKQLNYRQNGNSRRLQVPPNQQMRQLRDELNRETEKFNHKLRQIGQT</sequence>
<feature type="compositionally biased region" description="Polar residues" evidence="1">
    <location>
        <begin position="64"/>
        <end position="73"/>
    </location>
</feature>
<organism evidence="2 3">
    <name type="scientific">Tritrichomonas musculus</name>
    <dbReference type="NCBI Taxonomy" id="1915356"/>
    <lineage>
        <taxon>Eukaryota</taxon>
        <taxon>Metamonada</taxon>
        <taxon>Parabasalia</taxon>
        <taxon>Tritrichomonadida</taxon>
        <taxon>Tritrichomonadidae</taxon>
        <taxon>Tritrichomonas</taxon>
    </lineage>
</organism>
<reference evidence="2 3" key="1">
    <citation type="submission" date="2024-04" db="EMBL/GenBank/DDBJ databases">
        <title>Tritrichomonas musculus Genome.</title>
        <authorList>
            <person name="Alves-Ferreira E."/>
            <person name="Grigg M."/>
            <person name="Lorenzi H."/>
            <person name="Galac M."/>
        </authorList>
    </citation>
    <scope>NUCLEOTIDE SEQUENCE [LARGE SCALE GENOMIC DNA]</scope>
    <source>
        <strain evidence="2 3">EAF2021</strain>
    </source>
</reference>
<proteinExistence type="predicted"/>
<dbReference type="EMBL" id="JAPFFF010000004">
    <property type="protein sequence ID" value="KAK8892848.1"/>
    <property type="molecule type" value="Genomic_DNA"/>
</dbReference>
<evidence type="ECO:0000313" key="3">
    <source>
        <dbReference type="Proteomes" id="UP001470230"/>
    </source>
</evidence>
<feature type="compositionally biased region" description="Polar residues" evidence="1">
    <location>
        <begin position="1"/>
        <end position="12"/>
    </location>
</feature>
<evidence type="ECO:0000313" key="2">
    <source>
        <dbReference type="EMBL" id="KAK8892848.1"/>
    </source>
</evidence>
<comment type="caution">
    <text evidence="2">The sequence shown here is derived from an EMBL/GenBank/DDBJ whole genome shotgun (WGS) entry which is preliminary data.</text>
</comment>
<feature type="compositionally biased region" description="Polar residues" evidence="1">
    <location>
        <begin position="129"/>
        <end position="147"/>
    </location>
</feature>
<dbReference type="Proteomes" id="UP001470230">
    <property type="component" value="Unassembled WGS sequence"/>
</dbReference>
<protein>
    <submittedName>
        <fullName evidence="2">Uncharacterized protein</fullName>
    </submittedName>
</protein>